<dbReference type="Pfam" id="PF23849">
    <property type="entry name" value="Phage_TTP_2"/>
    <property type="match status" value="1"/>
</dbReference>
<sequence length="183" mass="20143">MGASDASNQGGLVKMLCDEAQLPNVQAATGQMSGRFLGESQISYPYAKFYSDLSLTWMCDADMTPLKFVTGWHSYIFNGGDPDDPKTSERGLSTIKGITPRPLNRAVRLQYPEEYLCTEMRITKTEKNGAAPNGRASVCYILQNAYPYSVDSVPLSYGTSQITKVTANFYYQKHTVVFGDGTS</sequence>
<dbReference type="InterPro" id="IPR057120">
    <property type="entry name" value="Phage_TTP_2"/>
</dbReference>
<name>A0A1D8KJC2_9CAUD</name>
<evidence type="ECO:0000313" key="2">
    <source>
        <dbReference type="Proteomes" id="UP000240804"/>
    </source>
</evidence>
<reference evidence="1 2" key="1">
    <citation type="journal article" date="2016" name="Virology">
        <title>The genomic content and context of auxiliary metabolic genes in marine cyanomyoviruses.</title>
        <authorList>
            <person name="Crummett L.T."/>
            <person name="Puxty R.J."/>
            <person name="Weihe C."/>
            <person name="Marston M.F."/>
            <person name="Martiny J.B."/>
        </authorList>
    </citation>
    <scope>NUCLEOTIDE SEQUENCE [LARGE SCALE GENOMIC DNA]</scope>
    <source>
        <strain evidence="1">0910TB04</strain>
    </source>
</reference>
<protein>
    <submittedName>
        <fullName evidence="1">Uncharacterized protein</fullName>
    </submittedName>
</protein>
<gene>
    <name evidence="1" type="ORF">T040910_006</name>
</gene>
<organism evidence="1 2">
    <name type="scientific">Synechococcus phage S-CAM3</name>
    <dbReference type="NCBI Taxonomy" id="1883366"/>
    <lineage>
        <taxon>Viruses</taxon>
        <taxon>Duplodnaviria</taxon>
        <taxon>Heunggongvirae</taxon>
        <taxon>Uroviricota</taxon>
        <taxon>Caudoviricetes</taxon>
        <taxon>Pantevenvirales</taxon>
        <taxon>Kyanoviridae</taxon>
        <taxon>Charybdisvirus</taxon>
        <taxon>Charybdisvirus scam3</taxon>
    </lineage>
</organism>
<dbReference type="Proteomes" id="UP000240804">
    <property type="component" value="Segment"/>
</dbReference>
<proteinExistence type="predicted"/>
<accession>A0A1D8KJC2</accession>
<dbReference type="EMBL" id="KU686198">
    <property type="protein sequence ID" value="AOV58750.1"/>
    <property type="molecule type" value="Genomic_DNA"/>
</dbReference>
<evidence type="ECO:0000313" key="1">
    <source>
        <dbReference type="EMBL" id="AOV58750.1"/>
    </source>
</evidence>